<keyword evidence="1" id="KW-0812">Transmembrane</keyword>
<dbReference type="PANTHER" id="PTHR30373:SF2">
    <property type="entry name" value="UPF0603 PROTEIN YGCG"/>
    <property type="match status" value="1"/>
</dbReference>
<dbReference type="EMBL" id="JACAPU010000013">
    <property type="protein sequence ID" value="NWB47209.1"/>
    <property type="molecule type" value="Genomic_DNA"/>
</dbReference>
<organism evidence="4 5">
    <name type="scientific">Pseudomonas gingeri</name>
    <dbReference type="NCBI Taxonomy" id="117681"/>
    <lineage>
        <taxon>Bacteria</taxon>
        <taxon>Pseudomonadati</taxon>
        <taxon>Pseudomonadota</taxon>
        <taxon>Gammaproteobacteria</taxon>
        <taxon>Pseudomonadales</taxon>
        <taxon>Pseudomonadaceae</taxon>
        <taxon>Pseudomonas</taxon>
    </lineage>
</organism>
<protein>
    <submittedName>
        <fullName evidence="4">TPM domain-containing protein</fullName>
    </submittedName>
</protein>
<evidence type="ECO:0000256" key="1">
    <source>
        <dbReference type="SAM" id="Phobius"/>
    </source>
</evidence>
<dbReference type="AlphaFoldDB" id="A0A7Y7WD78"/>
<evidence type="ECO:0000313" key="4">
    <source>
        <dbReference type="EMBL" id="NWB47209.1"/>
    </source>
</evidence>
<dbReference type="PANTHER" id="PTHR30373">
    <property type="entry name" value="UPF0603 PROTEIN YGCG"/>
    <property type="match status" value="1"/>
</dbReference>
<feature type="domain" description="TPM" evidence="3">
    <location>
        <begin position="32"/>
        <end position="155"/>
    </location>
</feature>
<feature type="chain" id="PRO_5030767238" evidence="2">
    <location>
        <begin position="22"/>
        <end position="236"/>
    </location>
</feature>
<evidence type="ECO:0000313" key="5">
    <source>
        <dbReference type="Proteomes" id="UP000582981"/>
    </source>
</evidence>
<keyword evidence="1" id="KW-0472">Membrane</keyword>
<name>A0A7Y7WD78_9PSED</name>
<proteinExistence type="predicted"/>
<evidence type="ECO:0000259" key="3">
    <source>
        <dbReference type="Pfam" id="PF04536"/>
    </source>
</evidence>
<evidence type="ECO:0000256" key="2">
    <source>
        <dbReference type="SAM" id="SignalP"/>
    </source>
</evidence>
<accession>A0A7Y7WD78</accession>
<comment type="caution">
    <text evidence="4">The sequence shown here is derived from an EMBL/GenBank/DDBJ whole genome shotgun (WGS) entry which is preliminary data.</text>
</comment>
<sequence>MRIFQGALWLLLCTLALTARADLQFPELSGQVVDSAQMIDAPVREALNQQLLAHEKSTGEQIVVVTVANLQGMTIEDYGYQLGRHWGIGQKDKNNGALLIVARDERKVRIEVGYGLEDRLTDAQSSLIINQLILPQFKHDHVSSGISSGVDAMLKVLGSPMVEKTEPEGDFGSRHPVLIGFLMVLFVLICAIMQLMGFGPRGGGSGGLGGGGGGRSGGGFSGGGGSFGGGGSSGSW</sequence>
<gene>
    <name evidence="4" type="ORF">HX829_11965</name>
</gene>
<reference evidence="4 5" key="1">
    <citation type="submission" date="2020-04" db="EMBL/GenBank/DDBJ databases">
        <title>Molecular characterization of pseudomonads from Agaricus bisporus reveal novel blotch 2 pathogens in Western Europe.</title>
        <authorList>
            <person name="Taparia T."/>
            <person name="Krijger M."/>
            <person name="Haynes E."/>
            <person name="Elpinstone J.G."/>
            <person name="Noble R."/>
            <person name="Van Der Wolf J."/>
        </authorList>
    </citation>
    <scope>NUCLEOTIDE SEQUENCE [LARGE SCALE GENOMIC DNA]</scope>
    <source>
        <strain evidence="4 5">F1001</strain>
    </source>
</reference>
<dbReference type="Gene3D" id="3.10.310.50">
    <property type="match status" value="1"/>
</dbReference>
<dbReference type="Proteomes" id="UP000582981">
    <property type="component" value="Unassembled WGS sequence"/>
</dbReference>
<keyword evidence="1" id="KW-1133">Transmembrane helix</keyword>
<dbReference type="Pfam" id="PF04536">
    <property type="entry name" value="TPM_phosphatase"/>
    <property type="match status" value="1"/>
</dbReference>
<feature type="transmembrane region" description="Helical" evidence="1">
    <location>
        <begin position="177"/>
        <end position="198"/>
    </location>
</feature>
<feature type="signal peptide" evidence="2">
    <location>
        <begin position="1"/>
        <end position="21"/>
    </location>
</feature>
<keyword evidence="2" id="KW-0732">Signal</keyword>
<dbReference type="InterPro" id="IPR007621">
    <property type="entry name" value="TPM_dom"/>
</dbReference>
<dbReference type="RefSeq" id="WP_100938762.1">
    <property type="nucleotide sequence ID" value="NZ_JACAPU010000013.1"/>
</dbReference>